<reference evidence="5" key="1">
    <citation type="submission" date="2020-09" db="EMBL/GenBank/DDBJ databases">
        <title>Molecular phylogeny of Pavlovales.</title>
        <authorList>
            <person name="Yang E.C."/>
        </authorList>
    </citation>
    <scope>NUCLEOTIDE SEQUENCE</scope>
</reference>
<dbReference type="GO" id="GO:0019843">
    <property type="term" value="F:rRNA binding"/>
    <property type="evidence" value="ECO:0007669"/>
    <property type="project" value="InterPro"/>
</dbReference>
<evidence type="ECO:0000256" key="2">
    <source>
        <dbReference type="ARBA" id="ARBA00022980"/>
    </source>
</evidence>
<dbReference type="GO" id="GO:0005762">
    <property type="term" value="C:mitochondrial large ribosomal subunit"/>
    <property type="evidence" value="ECO:0007669"/>
    <property type="project" value="TreeGrafter"/>
</dbReference>
<dbReference type="PROSITE" id="PS00701">
    <property type="entry name" value="RIBOSOMAL_L16_2"/>
    <property type="match status" value="1"/>
</dbReference>
<gene>
    <name evidence="5" type="primary">rpl16</name>
</gene>
<dbReference type="InterPro" id="IPR020798">
    <property type="entry name" value="Ribosomal_uL16_CS"/>
</dbReference>
<dbReference type="Pfam" id="PF00252">
    <property type="entry name" value="Ribosomal_L16"/>
    <property type="match status" value="1"/>
</dbReference>
<dbReference type="PANTHER" id="PTHR12220:SF13">
    <property type="entry name" value="LARGE RIBOSOMAL SUBUNIT PROTEIN UL16M"/>
    <property type="match status" value="1"/>
</dbReference>
<dbReference type="EMBL" id="MW044629">
    <property type="protein sequence ID" value="QPO84602.1"/>
    <property type="molecule type" value="Genomic_DNA"/>
</dbReference>
<organism evidence="5">
    <name type="scientific">Diacronema viridis</name>
    <dbReference type="NCBI Taxonomy" id="2793420"/>
    <lineage>
        <taxon>Eukaryota</taxon>
        <taxon>Haptista</taxon>
        <taxon>Haptophyta</taxon>
        <taxon>Pavlovophyceae</taxon>
        <taxon>Pavlovales</taxon>
        <taxon>Pavlovaceae</taxon>
        <taxon>Diacronema</taxon>
    </lineage>
</organism>
<evidence type="ECO:0000256" key="4">
    <source>
        <dbReference type="RuleBase" id="RU004413"/>
    </source>
</evidence>
<dbReference type="NCBIfam" id="TIGR01164">
    <property type="entry name" value="rplP_bact"/>
    <property type="match status" value="1"/>
</dbReference>
<dbReference type="AlphaFoldDB" id="A0A7T1S018"/>
<sequence>MLSPKTKANIKKYRKGRITHHIRFRGNLCTQGSFGLQSKAPGILTSRQLEATRKALKKHLKKRGHLWLNLFPDVAKTKKPEKTRMGKGKGRTHLWCFKVNPGKVIFEIAGLNLKSAKNIFKKASYKLPFSTRYI</sequence>
<dbReference type="PANTHER" id="PTHR12220">
    <property type="entry name" value="50S/60S RIBOSOMAL PROTEIN L16"/>
    <property type="match status" value="1"/>
</dbReference>
<name>A0A7T1S018_9EUKA</name>
<dbReference type="InterPro" id="IPR047873">
    <property type="entry name" value="Ribosomal_uL16"/>
</dbReference>
<proteinExistence type="inferred from homology"/>
<geneLocation type="mitochondrion" evidence="5"/>
<keyword evidence="2 4" id="KW-0689">Ribosomal protein</keyword>
<dbReference type="InterPro" id="IPR016180">
    <property type="entry name" value="Ribosomal_uL16_dom"/>
</dbReference>
<comment type="similarity">
    <text evidence="1 4">Belongs to the universal ribosomal protein uL16 family.</text>
</comment>
<dbReference type="RefSeq" id="YP_010127218.1">
    <property type="nucleotide sequence ID" value="NC_056271.1"/>
</dbReference>
<keyword evidence="3 4" id="KW-0687">Ribonucleoprotein</keyword>
<protein>
    <submittedName>
        <fullName evidence="5">Ribosomal protein L16</fullName>
    </submittedName>
</protein>
<dbReference type="PRINTS" id="PR00060">
    <property type="entry name" value="RIBOSOMALL16"/>
</dbReference>
<dbReference type="GO" id="GO:0003735">
    <property type="term" value="F:structural constituent of ribosome"/>
    <property type="evidence" value="ECO:0007669"/>
    <property type="project" value="InterPro"/>
</dbReference>
<accession>A0A7T1S018</accession>
<dbReference type="SUPFAM" id="SSF54686">
    <property type="entry name" value="Ribosomal protein L16p/L10e"/>
    <property type="match status" value="1"/>
</dbReference>
<dbReference type="GO" id="GO:0032543">
    <property type="term" value="P:mitochondrial translation"/>
    <property type="evidence" value="ECO:0007669"/>
    <property type="project" value="TreeGrafter"/>
</dbReference>
<dbReference type="GeneID" id="65333334"/>
<keyword evidence="5" id="KW-0496">Mitochondrion</keyword>
<dbReference type="EMBL" id="MW044630">
    <property type="protein sequence ID" value="QPO84622.1"/>
    <property type="molecule type" value="Genomic_DNA"/>
</dbReference>
<dbReference type="InterPro" id="IPR036920">
    <property type="entry name" value="Ribosomal_uL16_sf"/>
</dbReference>
<dbReference type="CDD" id="cd01433">
    <property type="entry name" value="Ribosomal_L16_L10e"/>
    <property type="match status" value="1"/>
</dbReference>
<dbReference type="Gene3D" id="3.90.1170.10">
    <property type="entry name" value="Ribosomal protein L10e/L16"/>
    <property type="match status" value="1"/>
</dbReference>
<evidence type="ECO:0000256" key="1">
    <source>
        <dbReference type="ARBA" id="ARBA00008931"/>
    </source>
</evidence>
<dbReference type="InterPro" id="IPR000114">
    <property type="entry name" value="Ribosomal_uL16_bact-type"/>
</dbReference>
<evidence type="ECO:0000256" key="3">
    <source>
        <dbReference type="ARBA" id="ARBA00023274"/>
    </source>
</evidence>
<evidence type="ECO:0000313" key="5">
    <source>
        <dbReference type="EMBL" id="QPO84622.1"/>
    </source>
</evidence>